<keyword evidence="1" id="KW-0479">Metal-binding</keyword>
<reference evidence="10" key="1">
    <citation type="submission" date="2017-02" db="UniProtKB">
        <authorList>
            <consortium name="WormBaseParasite"/>
        </authorList>
    </citation>
    <scope>IDENTIFICATION</scope>
</reference>
<evidence type="ECO:0000256" key="5">
    <source>
        <dbReference type="SAM" id="MobiDB-lite"/>
    </source>
</evidence>
<dbReference type="SUPFAM" id="SSF57850">
    <property type="entry name" value="RING/U-box"/>
    <property type="match status" value="1"/>
</dbReference>
<accession>A0A0N4UHW0</accession>
<feature type="domain" description="RING-type" evidence="6">
    <location>
        <begin position="76"/>
        <end position="119"/>
    </location>
</feature>
<dbReference type="GO" id="GO:0016567">
    <property type="term" value="P:protein ubiquitination"/>
    <property type="evidence" value="ECO:0007669"/>
    <property type="project" value="TreeGrafter"/>
</dbReference>
<sequence length="155" mass="18218">MGLLASRELMVMIGYNCDKNFRTFITYRLLIQSGWNEELGLTWDQLFPEPSKSASPEAIAKLERLISADLLHPEKCPICIIFCDNTMNVKLIRMPCNHLFHEDCVLPWLKLNNSCPMCRYELPSSDPLYEEYKKQKERRERRDADLDELHNSMFS</sequence>
<feature type="region of interest" description="Disordered" evidence="5">
    <location>
        <begin position="131"/>
        <end position="155"/>
    </location>
</feature>
<evidence type="ECO:0000313" key="10">
    <source>
        <dbReference type="WBParaSite" id="DME_0000716001-mRNA-1"/>
    </source>
</evidence>
<dbReference type="PANTHER" id="PTHR15710:SF217">
    <property type="entry name" value="E3 UBIQUITIN-PROTEIN LIGASE RDUF2"/>
    <property type="match status" value="1"/>
</dbReference>
<dbReference type="GO" id="GO:0061630">
    <property type="term" value="F:ubiquitin protein ligase activity"/>
    <property type="evidence" value="ECO:0007669"/>
    <property type="project" value="TreeGrafter"/>
</dbReference>
<name>A0A0N4UHW0_DRAME</name>
<keyword evidence="9" id="KW-1185">Reference proteome</keyword>
<evidence type="ECO:0000256" key="3">
    <source>
        <dbReference type="ARBA" id="ARBA00022833"/>
    </source>
</evidence>
<dbReference type="Gene3D" id="3.30.40.10">
    <property type="entry name" value="Zinc/RING finger domain, C3HC4 (zinc finger)"/>
    <property type="match status" value="1"/>
</dbReference>
<evidence type="ECO:0000256" key="4">
    <source>
        <dbReference type="PROSITE-ProRule" id="PRU00175"/>
    </source>
</evidence>
<dbReference type="STRING" id="318479.A0A0N4UHW0"/>
<protein>
    <submittedName>
        <fullName evidence="10">RING-type domain-containing protein</fullName>
    </submittedName>
</protein>
<evidence type="ECO:0000256" key="2">
    <source>
        <dbReference type="ARBA" id="ARBA00022771"/>
    </source>
</evidence>
<reference evidence="7 9" key="2">
    <citation type="submission" date="2018-11" db="EMBL/GenBank/DDBJ databases">
        <authorList>
            <consortium name="Pathogen Informatics"/>
        </authorList>
    </citation>
    <scope>NUCLEOTIDE SEQUENCE [LARGE SCALE GENOMIC DNA]</scope>
</reference>
<dbReference type="InterPro" id="IPR013083">
    <property type="entry name" value="Znf_RING/FYVE/PHD"/>
</dbReference>
<dbReference type="EMBL" id="UYYG01000027">
    <property type="protein sequence ID" value="VDN51658.1"/>
    <property type="molecule type" value="Genomic_DNA"/>
</dbReference>
<dbReference type="AlphaFoldDB" id="A0A0N4UHW0"/>
<evidence type="ECO:0000256" key="1">
    <source>
        <dbReference type="ARBA" id="ARBA00022723"/>
    </source>
</evidence>
<dbReference type="SMART" id="SM00184">
    <property type="entry name" value="RING"/>
    <property type="match status" value="1"/>
</dbReference>
<dbReference type="Pfam" id="PF13639">
    <property type="entry name" value="zf-RING_2"/>
    <property type="match status" value="1"/>
</dbReference>
<dbReference type="PROSITE" id="PS50089">
    <property type="entry name" value="ZF_RING_2"/>
    <property type="match status" value="1"/>
</dbReference>
<gene>
    <name evidence="7" type="ORF">DME_LOCUS1631</name>
</gene>
<organism evidence="8 10">
    <name type="scientific">Dracunculus medinensis</name>
    <name type="common">Guinea worm</name>
    <dbReference type="NCBI Taxonomy" id="318479"/>
    <lineage>
        <taxon>Eukaryota</taxon>
        <taxon>Metazoa</taxon>
        <taxon>Ecdysozoa</taxon>
        <taxon>Nematoda</taxon>
        <taxon>Chromadorea</taxon>
        <taxon>Rhabditida</taxon>
        <taxon>Spirurina</taxon>
        <taxon>Dracunculoidea</taxon>
        <taxon>Dracunculidae</taxon>
        <taxon>Dracunculus</taxon>
    </lineage>
</organism>
<dbReference type="GO" id="GO:0005737">
    <property type="term" value="C:cytoplasm"/>
    <property type="evidence" value="ECO:0007669"/>
    <property type="project" value="TreeGrafter"/>
</dbReference>
<evidence type="ECO:0000313" key="8">
    <source>
        <dbReference type="Proteomes" id="UP000038040"/>
    </source>
</evidence>
<dbReference type="GO" id="GO:0008270">
    <property type="term" value="F:zinc ion binding"/>
    <property type="evidence" value="ECO:0007669"/>
    <property type="project" value="UniProtKB-KW"/>
</dbReference>
<evidence type="ECO:0000313" key="7">
    <source>
        <dbReference type="EMBL" id="VDN51658.1"/>
    </source>
</evidence>
<dbReference type="Proteomes" id="UP000038040">
    <property type="component" value="Unplaced"/>
</dbReference>
<keyword evidence="2 4" id="KW-0863">Zinc-finger</keyword>
<evidence type="ECO:0000313" key="9">
    <source>
        <dbReference type="Proteomes" id="UP000274756"/>
    </source>
</evidence>
<dbReference type="InterPro" id="IPR001841">
    <property type="entry name" value="Znf_RING"/>
</dbReference>
<keyword evidence="3" id="KW-0862">Zinc</keyword>
<dbReference type="PANTHER" id="PTHR15710">
    <property type="entry name" value="E3 UBIQUITIN-PROTEIN LIGASE PRAJA"/>
    <property type="match status" value="1"/>
</dbReference>
<dbReference type="Proteomes" id="UP000274756">
    <property type="component" value="Unassembled WGS sequence"/>
</dbReference>
<dbReference type="OrthoDB" id="5772480at2759"/>
<proteinExistence type="predicted"/>
<dbReference type="WBParaSite" id="DME_0000716001-mRNA-1">
    <property type="protein sequence ID" value="DME_0000716001-mRNA-1"/>
    <property type="gene ID" value="DME_0000716001"/>
</dbReference>
<evidence type="ECO:0000259" key="6">
    <source>
        <dbReference type="PROSITE" id="PS50089"/>
    </source>
</evidence>